<feature type="region of interest" description="Disordered" evidence="1">
    <location>
        <begin position="26"/>
        <end position="164"/>
    </location>
</feature>
<dbReference type="RefSeq" id="WP_341519044.1">
    <property type="nucleotide sequence ID" value="NZ_CP151108.1"/>
</dbReference>
<protein>
    <recommendedName>
        <fullName evidence="5">Lipoprotein</fullName>
    </recommendedName>
</protein>
<gene>
    <name evidence="3" type="ORF">AABL52_05750</name>
</gene>
<proteinExistence type="predicted"/>
<feature type="compositionally biased region" description="Basic and acidic residues" evidence="1">
    <location>
        <begin position="45"/>
        <end position="57"/>
    </location>
</feature>
<name>A0ABZ2VRQ5_9BACI</name>
<feature type="compositionally biased region" description="Low complexity" evidence="1">
    <location>
        <begin position="67"/>
        <end position="78"/>
    </location>
</feature>
<feature type="compositionally biased region" description="Polar residues" evidence="1">
    <location>
        <begin position="79"/>
        <end position="89"/>
    </location>
</feature>
<dbReference type="Proteomes" id="UP001485505">
    <property type="component" value="Chromosome"/>
</dbReference>
<evidence type="ECO:0000313" key="4">
    <source>
        <dbReference type="Proteomes" id="UP001485505"/>
    </source>
</evidence>
<evidence type="ECO:0000313" key="3">
    <source>
        <dbReference type="EMBL" id="WZF31866.1"/>
    </source>
</evidence>
<feature type="signal peptide" evidence="2">
    <location>
        <begin position="1"/>
        <end position="25"/>
    </location>
</feature>
<feature type="compositionally biased region" description="Polar residues" evidence="1">
    <location>
        <begin position="26"/>
        <end position="44"/>
    </location>
</feature>
<evidence type="ECO:0000256" key="2">
    <source>
        <dbReference type="SAM" id="SignalP"/>
    </source>
</evidence>
<evidence type="ECO:0000256" key="1">
    <source>
        <dbReference type="SAM" id="MobiDB-lite"/>
    </source>
</evidence>
<reference evidence="3 4" key="1">
    <citation type="submission" date="2024-04" db="EMBL/GenBank/DDBJ databases">
        <title>Complete genome sequence of Bacillus mobilis strains derived from soil.</title>
        <authorList>
            <person name="Jung H."/>
            <person name="Choi S."/>
            <person name="Kim Y."/>
            <person name="Han J.A."/>
            <person name="Kim E.Y."/>
            <person name="Lee H.-S."/>
        </authorList>
    </citation>
    <scope>NUCLEOTIDE SEQUENCE [LARGE SCALE GENOMIC DNA]</scope>
    <source>
        <strain evidence="3 4">IMGN7</strain>
    </source>
</reference>
<feature type="chain" id="PRO_5046763951" description="Lipoprotein" evidence="2">
    <location>
        <begin position="26"/>
        <end position="252"/>
    </location>
</feature>
<keyword evidence="2" id="KW-0732">Signal</keyword>
<organism evidence="3 4">
    <name type="scientific">Bacillus paramobilis</name>
    <dbReference type="NCBI Taxonomy" id="2817477"/>
    <lineage>
        <taxon>Bacteria</taxon>
        <taxon>Bacillati</taxon>
        <taxon>Bacillota</taxon>
        <taxon>Bacilli</taxon>
        <taxon>Bacillales</taxon>
        <taxon>Bacillaceae</taxon>
        <taxon>Bacillus</taxon>
        <taxon>Bacillus cereus group</taxon>
    </lineage>
</organism>
<keyword evidence="4" id="KW-1185">Reference proteome</keyword>
<dbReference type="EMBL" id="CP151108">
    <property type="protein sequence ID" value="WZF31866.1"/>
    <property type="molecule type" value="Genomic_DNA"/>
</dbReference>
<feature type="compositionally biased region" description="Low complexity" evidence="1">
    <location>
        <begin position="90"/>
        <end position="144"/>
    </location>
</feature>
<sequence>MQYFTSQIKKLVILTLSFFLLSACGQQTSSTKTEPTKQDTAASKDSTKTEDIPKAEDSVNTEENAKNENNVTTENNTAPKTNTKTESNVTAKNSTKTENNTTTENNKNTENNATPKNNTKTENNVTTENNKNTENNETATNNTKPEAESKNIQKEQEPAKQPNKQTDTITFTSEDAVRVLEKRMGARSADIHYVSAEDQLIGTVNGIKLYDVLYTRGDGEHQRAFNFAVGSDGNLYEWSKAQDGILQPLNGN</sequence>
<feature type="compositionally biased region" description="Basic and acidic residues" evidence="1">
    <location>
        <begin position="145"/>
        <end position="158"/>
    </location>
</feature>
<evidence type="ECO:0008006" key="5">
    <source>
        <dbReference type="Google" id="ProtNLM"/>
    </source>
</evidence>
<accession>A0ABZ2VRQ5</accession>